<reference evidence="9" key="1">
    <citation type="journal article" date="2016" name="Nat. Genet.">
        <title>A high-quality carrot genome assembly provides new insights into carotenoid accumulation and asterid genome evolution.</title>
        <authorList>
            <person name="Iorizzo M."/>
            <person name="Ellison S."/>
            <person name="Senalik D."/>
            <person name="Zeng P."/>
            <person name="Satapoomin P."/>
            <person name="Huang J."/>
            <person name="Bowman M."/>
            <person name="Iovene M."/>
            <person name="Sanseverino W."/>
            <person name="Cavagnaro P."/>
            <person name="Yildiz M."/>
            <person name="Macko-Podgorni A."/>
            <person name="Moranska E."/>
            <person name="Grzebelus E."/>
            <person name="Grzebelus D."/>
            <person name="Ashrafi H."/>
            <person name="Zheng Z."/>
            <person name="Cheng S."/>
            <person name="Spooner D."/>
            <person name="Van Deynze A."/>
            <person name="Simon P."/>
        </authorList>
    </citation>
    <scope>NUCLEOTIDE SEQUENCE</scope>
    <source>
        <tissue evidence="9">Leaf</tissue>
    </source>
</reference>
<dbReference type="Proteomes" id="UP000077755">
    <property type="component" value="Chromosome 4"/>
</dbReference>
<dbReference type="InterPro" id="IPR036322">
    <property type="entry name" value="WD40_repeat_dom_sf"/>
</dbReference>
<name>A0AAF0WZM8_DAUCS</name>
<keyword evidence="3" id="KW-0698">rRNA processing</keyword>
<evidence type="ECO:0000259" key="8">
    <source>
        <dbReference type="Pfam" id="PF23769"/>
    </source>
</evidence>
<dbReference type="SMART" id="SM00320">
    <property type="entry name" value="WD40"/>
    <property type="match status" value="7"/>
</dbReference>
<dbReference type="Pfam" id="PF23769">
    <property type="entry name" value="Beta-prop_WDR75_2nd"/>
    <property type="match status" value="1"/>
</dbReference>
<sequence>MITGGKSYVSSPPAFSNDAKKLLICTGSSVSIFSTSTALQISELEGHTDLVTSVIVVPASSKLLNYCWTSSLDGTIRYWDFSVAELVKTITISLPVHSMVIPSLLSKSSENDEKQPDLFAYVSVDGSQGKEKLPNTLCGQIRKCNLTKSRMVGAVTLAETKKPEFVTSSPAGEYIGIKDKRKLRIWEVPTKDSERVFYKKIKLHHTKKITTFAFHPTERIVAAGDATGRILIWRGFGDKTLCVRDKSANEDLMNIDDGRAGVRGEDDADSCTTWHWHSAEVKVLFFSSDGAYLYSGGKEGVLMVWQLDTEKRKFLPRIGSPLLYYTSSRDPSISTISCSDNRIHILKMPSMEIVKSISGIKLPRAVPEVLDGSCNGLAFNQTSGVAAICTDNYCIQFYNLFDDREIAEVQVCERNHQPVDEVTVTISVVALSPDGCVMCTVENRLPEDGIGGLVSLKFWVCGSQSTNFSLSTIVYEPHRNASISEIAFHPTRHMAVSSSYGGDFKVWVSKNAIEQKDQARPINGWKCHAVGSYKKKPLTAAAFSVDGSVLAVAAETVITIWDPENNVLVAVIGESLEPISRIAFIGKSDYLVSASRGSEPQLSVWSLSRMCVSWSYKLHIEAITSTMGDSFFAVLGLFPKTSNESTLHDVDGVILLFKAEDPVPVATWFVRKARGGGLAFVHLNPESIEGNTSDSTPAPELLAYINNDHEYVIFSPHGDQLDERGISLRENHVMPEETGRLGYESIYGELADIKPLNNLNSPASVLPSGRPWETIFSGSSHNLPPFTKLCSVFLESLLEKRTTDVE</sequence>
<dbReference type="SUPFAM" id="SSF50978">
    <property type="entry name" value="WD40 repeat-like"/>
    <property type="match status" value="2"/>
</dbReference>
<feature type="repeat" description="WD" evidence="7">
    <location>
        <begin position="274"/>
        <end position="315"/>
    </location>
</feature>
<dbReference type="PANTHER" id="PTHR45176">
    <property type="entry name" value="TRANSDUCIN FAMILY PROTEIN / WD-40 REPEAT FAMILY PROTEIN-RELATED"/>
    <property type="match status" value="1"/>
</dbReference>
<dbReference type="Gene3D" id="2.130.10.10">
    <property type="entry name" value="YVTN repeat-like/Quinoprotein amine dehydrogenase"/>
    <property type="match status" value="3"/>
</dbReference>
<dbReference type="PANTHER" id="PTHR45176:SF1">
    <property type="entry name" value="TRANSDUCIN FAMILY PROTEIN _ WD-40 REPEAT FAMILY PROTEIN-RELATED"/>
    <property type="match status" value="1"/>
</dbReference>
<gene>
    <name evidence="9" type="ORF">DCAR_0417257</name>
</gene>
<keyword evidence="5" id="KW-0677">Repeat</keyword>
<dbReference type="InterPro" id="IPR001680">
    <property type="entry name" value="WD40_rpt"/>
</dbReference>
<keyword evidence="2" id="KW-0690">Ribosome biogenesis</keyword>
<feature type="repeat" description="WD" evidence="7">
    <location>
        <begin position="202"/>
        <end position="233"/>
    </location>
</feature>
<keyword evidence="10" id="KW-1185">Reference proteome</keyword>
<protein>
    <recommendedName>
        <fullName evidence="8">WD repeat-containing protein 75 second beta-propeller domain-containing protein</fullName>
    </recommendedName>
</protein>
<keyword evidence="4 7" id="KW-0853">WD repeat</keyword>
<dbReference type="Pfam" id="PF23869">
    <property type="entry name" value="Beta-prop_WDR75_1st"/>
    <property type="match status" value="2"/>
</dbReference>
<dbReference type="InterPro" id="IPR015943">
    <property type="entry name" value="WD40/YVTN_repeat-like_dom_sf"/>
</dbReference>
<accession>A0AAF0WZM8</accession>
<dbReference type="EMBL" id="CP093346">
    <property type="protein sequence ID" value="WOG97916.1"/>
    <property type="molecule type" value="Genomic_DNA"/>
</dbReference>
<dbReference type="InterPro" id="IPR057644">
    <property type="entry name" value="Beta-prop_WDR75_2nd"/>
</dbReference>
<keyword evidence="6" id="KW-0539">Nucleus</keyword>
<evidence type="ECO:0000256" key="4">
    <source>
        <dbReference type="ARBA" id="ARBA00022574"/>
    </source>
</evidence>
<comment type="subcellular location">
    <subcellularLocation>
        <location evidence="1">Nucleus</location>
        <location evidence="1">Nucleolus</location>
    </subcellularLocation>
</comment>
<dbReference type="PROSITE" id="PS50082">
    <property type="entry name" value="WD_REPEATS_2"/>
    <property type="match status" value="3"/>
</dbReference>
<feature type="domain" description="WD repeat-containing protein 75 second beta-propeller" evidence="8">
    <location>
        <begin position="395"/>
        <end position="637"/>
    </location>
</feature>
<proteinExistence type="predicted"/>
<organism evidence="9 10">
    <name type="scientific">Daucus carota subsp. sativus</name>
    <name type="common">Carrot</name>
    <dbReference type="NCBI Taxonomy" id="79200"/>
    <lineage>
        <taxon>Eukaryota</taxon>
        <taxon>Viridiplantae</taxon>
        <taxon>Streptophyta</taxon>
        <taxon>Embryophyta</taxon>
        <taxon>Tracheophyta</taxon>
        <taxon>Spermatophyta</taxon>
        <taxon>Magnoliopsida</taxon>
        <taxon>eudicotyledons</taxon>
        <taxon>Gunneridae</taxon>
        <taxon>Pentapetalae</taxon>
        <taxon>asterids</taxon>
        <taxon>campanulids</taxon>
        <taxon>Apiales</taxon>
        <taxon>Apiaceae</taxon>
        <taxon>Apioideae</taxon>
        <taxon>Scandiceae</taxon>
        <taxon>Daucinae</taxon>
        <taxon>Daucus</taxon>
        <taxon>Daucus sect. Daucus</taxon>
    </lineage>
</organism>
<evidence type="ECO:0000313" key="9">
    <source>
        <dbReference type="EMBL" id="WOG97916.1"/>
    </source>
</evidence>
<evidence type="ECO:0000256" key="2">
    <source>
        <dbReference type="ARBA" id="ARBA00022517"/>
    </source>
</evidence>
<evidence type="ECO:0000256" key="5">
    <source>
        <dbReference type="ARBA" id="ARBA00022737"/>
    </source>
</evidence>
<dbReference type="AlphaFoldDB" id="A0AAF0WZM8"/>
<evidence type="ECO:0000256" key="7">
    <source>
        <dbReference type="PROSITE-ProRule" id="PRU00221"/>
    </source>
</evidence>
<evidence type="ECO:0000256" key="3">
    <source>
        <dbReference type="ARBA" id="ARBA00022552"/>
    </source>
</evidence>
<reference evidence="9" key="2">
    <citation type="submission" date="2022-03" db="EMBL/GenBank/DDBJ databases">
        <title>Draft title - Genomic analysis of global carrot germplasm unveils the trajectory of domestication and the origin of high carotenoid orange carrot.</title>
        <authorList>
            <person name="Iorizzo M."/>
            <person name="Ellison S."/>
            <person name="Senalik D."/>
            <person name="Macko-Podgorni A."/>
            <person name="Grzebelus D."/>
            <person name="Bostan H."/>
            <person name="Rolling W."/>
            <person name="Curaba J."/>
            <person name="Simon P."/>
        </authorList>
    </citation>
    <scope>NUCLEOTIDE SEQUENCE</scope>
    <source>
        <tissue evidence="9">Leaf</tissue>
    </source>
</reference>
<dbReference type="PROSITE" id="PS50294">
    <property type="entry name" value="WD_REPEATS_REGION"/>
    <property type="match status" value="1"/>
</dbReference>
<dbReference type="KEGG" id="dcr:108219087"/>
<evidence type="ECO:0000256" key="6">
    <source>
        <dbReference type="ARBA" id="ARBA00023242"/>
    </source>
</evidence>
<evidence type="ECO:0000256" key="1">
    <source>
        <dbReference type="ARBA" id="ARBA00004604"/>
    </source>
</evidence>
<evidence type="ECO:0000313" key="10">
    <source>
        <dbReference type="Proteomes" id="UP000077755"/>
    </source>
</evidence>
<feature type="repeat" description="WD" evidence="7">
    <location>
        <begin position="44"/>
        <end position="89"/>
    </location>
</feature>